<dbReference type="AlphaFoldDB" id="A0A158JNH8"/>
<evidence type="ECO:0000313" key="2">
    <source>
        <dbReference type="Proteomes" id="UP000054683"/>
    </source>
</evidence>
<proteinExistence type="predicted"/>
<organism evidence="1 2">
    <name type="scientific">Caballeronia udeis</name>
    <dbReference type="NCBI Taxonomy" id="1232866"/>
    <lineage>
        <taxon>Bacteria</taxon>
        <taxon>Pseudomonadati</taxon>
        <taxon>Pseudomonadota</taxon>
        <taxon>Betaproteobacteria</taxon>
        <taxon>Burkholderiales</taxon>
        <taxon>Burkholderiaceae</taxon>
        <taxon>Caballeronia</taxon>
    </lineage>
</organism>
<gene>
    <name evidence="1" type="ORF">AWB69_08333</name>
</gene>
<reference evidence="1 2" key="1">
    <citation type="submission" date="2016-01" db="EMBL/GenBank/DDBJ databases">
        <authorList>
            <person name="Oliw E.H."/>
        </authorList>
    </citation>
    <scope>NUCLEOTIDE SEQUENCE [LARGE SCALE GENOMIC DNA]</scope>
    <source>
        <strain evidence="1">LMG 27134</strain>
    </source>
</reference>
<evidence type="ECO:0000313" key="1">
    <source>
        <dbReference type="EMBL" id="SAL70377.1"/>
    </source>
</evidence>
<accession>A0A158JNH8</accession>
<name>A0A158JNH8_9BURK</name>
<dbReference type="Gene3D" id="2.160.10.10">
    <property type="entry name" value="Hexapeptide repeat proteins"/>
    <property type="match status" value="1"/>
</dbReference>
<sequence length="119" mass="11944">MSVAATLALNERGVTALDPLSTLVSETAELGNGVILWPGTIAQVISGGRLEIGVGTVLFSGTTIVARDGSVTIGKGVEIGDEGDFTIKADAPEIAITIGDGTRLLGGGSLSAPTTRFMS</sequence>
<protein>
    <submittedName>
        <fullName evidence="1">Uncharacterized protein</fullName>
    </submittedName>
</protein>
<dbReference type="Proteomes" id="UP000054683">
    <property type="component" value="Unassembled WGS sequence"/>
</dbReference>
<dbReference type="RefSeq" id="WP_062092401.1">
    <property type="nucleotide sequence ID" value="NZ_FCOK02000101.1"/>
</dbReference>
<dbReference type="OrthoDB" id="5504419at2"/>
<dbReference type="EMBL" id="FCOK02000101">
    <property type="protein sequence ID" value="SAL70377.1"/>
    <property type="molecule type" value="Genomic_DNA"/>
</dbReference>
<dbReference type="InterPro" id="IPR011004">
    <property type="entry name" value="Trimer_LpxA-like_sf"/>
</dbReference>
<dbReference type="SUPFAM" id="SSF51161">
    <property type="entry name" value="Trimeric LpxA-like enzymes"/>
    <property type="match status" value="1"/>
</dbReference>